<reference evidence="2 3" key="1">
    <citation type="submission" date="2023-07" db="EMBL/GenBank/DDBJ databases">
        <title>Sorghum-associated microbial communities from plants grown in Nebraska, USA.</title>
        <authorList>
            <person name="Schachtman D."/>
        </authorList>
    </citation>
    <scope>NUCLEOTIDE SEQUENCE [LARGE SCALE GENOMIC DNA]</scope>
    <source>
        <strain evidence="2 3">2980</strain>
    </source>
</reference>
<keyword evidence="1" id="KW-0812">Transmembrane</keyword>
<keyword evidence="1" id="KW-0472">Membrane</keyword>
<evidence type="ECO:0000313" key="2">
    <source>
        <dbReference type="EMBL" id="MDR6868186.1"/>
    </source>
</evidence>
<feature type="transmembrane region" description="Helical" evidence="1">
    <location>
        <begin position="49"/>
        <end position="77"/>
    </location>
</feature>
<keyword evidence="1" id="KW-1133">Transmembrane helix</keyword>
<evidence type="ECO:0008006" key="4">
    <source>
        <dbReference type="Google" id="ProtNLM"/>
    </source>
</evidence>
<sequence length="117" mass="11998">MTDSPSAQVAPSRRWLGILALVVSGLLAVLTVVLTVTAIVYAINGAGSTVVLAAVYALLVLLLPVLIAVGLGLWAFFRARPRWMGTVAMLLGGSPVILFAVILLVGLIAGVVMSAGM</sequence>
<evidence type="ECO:0000313" key="3">
    <source>
        <dbReference type="Proteomes" id="UP001259347"/>
    </source>
</evidence>
<dbReference type="RefSeq" id="WP_310021747.1">
    <property type="nucleotide sequence ID" value="NZ_JAVDUM010000012.1"/>
</dbReference>
<name>A0ABU1SF20_9MICO</name>
<organism evidence="2 3">
    <name type="scientific">Microbacterium resistens</name>
    <dbReference type="NCBI Taxonomy" id="156977"/>
    <lineage>
        <taxon>Bacteria</taxon>
        <taxon>Bacillati</taxon>
        <taxon>Actinomycetota</taxon>
        <taxon>Actinomycetes</taxon>
        <taxon>Micrococcales</taxon>
        <taxon>Microbacteriaceae</taxon>
        <taxon>Microbacterium</taxon>
    </lineage>
</organism>
<feature type="transmembrane region" description="Helical" evidence="1">
    <location>
        <begin position="89"/>
        <end position="113"/>
    </location>
</feature>
<keyword evidence="3" id="KW-1185">Reference proteome</keyword>
<accession>A0ABU1SF20</accession>
<dbReference type="EMBL" id="JAVDUM010000012">
    <property type="protein sequence ID" value="MDR6868186.1"/>
    <property type="molecule type" value="Genomic_DNA"/>
</dbReference>
<proteinExistence type="predicted"/>
<evidence type="ECO:0000256" key="1">
    <source>
        <dbReference type="SAM" id="Phobius"/>
    </source>
</evidence>
<protein>
    <recommendedName>
        <fullName evidence="4">Bacitracin resistance protein</fullName>
    </recommendedName>
</protein>
<dbReference type="Proteomes" id="UP001259347">
    <property type="component" value="Unassembled WGS sequence"/>
</dbReference>
<feature type="transmembrane region" description="Helical" evidence="1">
    <location>
        <begin position="15"/>
        <end position="43"/>
    </location>
</feature>
<comment type="caution">
    <text evidence="2">The sequence shown here is derived from an EMBL/GenBank/DDBJ whole genome shotgun (WGS) entry which is preliminary data.</text>
</comment>
<gene>
    <name evidence="2" type="ORF">J2Y69_002797</name>
</gene>